<feature type="non-terminal residue" evidence="1">
    <location>
        <position position="55"/>
    </location>
</feature>
<proteinExistence type="predicted"/>
<organism evidence="1 2">
    <name type="scientific">Haematococcus lacustris</name>
    <name type="common">Green alga</name>
    <name type="synonym">Haematococcus pluvialis</name>
    <dbReference type="NCBI Taxonomy" id="44745"/>
    <lineage>
        <taxon>Eukaryota</taxon>
        <taxon>Viridiplantae</taxon>
        <taxon>Chlorophyta</taxon>
        <taxon>core chlorophytes</taxon>
        <taxon>Chlorophyceae</taxon>
        <taxon>CS clade</taxon>
        <taxon>Chlamydomonadales</taxon>
        <taxon>Haematococcaceae</taxon>
        <taxon>Haematococcus</taxon>
    </lineage>
</organism>
<comment type="caution">
    <text evidence="1">The sequence shown here is derived from an EMBL/GenBank/DDBJ whole genome shotgun (WGS) entry which is preliminary data.</text>
</comment>
<accession>A0A6A0A0E7</accession>
<dbReference type="EMBL" id="BLLF01002903">
    <property type="protein sequence ID" value="GFH25729.1"/>
    <property type="molecule type" value="Genomic_DNA"/>
</dbReference>
<gene>
    <name evidence="1" type="ORF">HaLaN_23738</name>
</gene>
<feature type="non-terminal residue" evidence="1">
    <location>
        <position position="1"/>
    </location>
</feature>
<reference evidence="1 2" key="1">
    <citation type="submission" date="2020-02" db="EMBL/GenBank/DDBJ databases">
        <title>Draft genome sequence of Haematococcus lacustris strain NIES-144.</title>
        <authorList>
            <person name="Morimoto D."/>
            <person name="Nakagawa S."/>
            <person name="Yoshida T."/>
            <person name="Sawayama S."/>
        </authorList>
    </citation>
    <scope>NUCLEOTIDE SEQUENCE [LARGE SCALE GENOMIC DNA]</scope>
    <source>
        <strain evidence="1 2">NIES-144</strain>
    </source>
</reference>
<evidence type="ECO:0000313" key="1">
    <source>
        <dbReference type="EMBL" id="GFH25729.1"/>
    </source>
</evidence>
<protein>
    <submittedName>
        <fullName evidence="1">Uncharacterized protein</fullName>
    </submittedName>
</protein>
<dbReference type="AlphaFoldDB" id="A0A6A0A0E7"/>
<sequence>MLLILDAAEACLLGAEVGAFVALLNTVMACHPHLVVLVTSAVPWPAGLPRLGEYL</sequence>
<evidence type="ECO:0000313" key="2">
    <source>
        <dbReference type="Proteomes" id="UP000485058"/>
    </source>
</evidence>
<dbReference type="Proteomes" id="UP000485058">
    <property type="component" value="Unassembled WGS sequence"/>
</dbReference>
<name>A0A6A0A0E7_HAELA</name>
<keyword evidence="2" id="KW-1185">Reference proteome</keyword>